<evidence type="ECO:0000256" key="4">
    <source>
        <dbReference type="ARBA" id="ARBA00022989"/>
    </source>
</evidence>
<evidence type="ECO:0000313" key="10">
    <source>
        <dbReference type="Proteomes" id="UP001295684"/>
    </source>
</evidence>
<accession>A0AAD1UDE3</accession>
<sequence>MEGHDKMTIDYLEKKPGSRPSSPNQTVKTNHDGGRDIIATTRSDTRNRDSARGMNRAGVDTILPKIQSRSELIQSRHSNSEMQSEDSKSGPSNIVLDQESQQRVEQEEEKEEVDLMKSKCIDCSLKNVVLSLAFLCLVITAITLFFIYNSEIKGFADDYIRFMKDEPFLAILLYMLAYIGTRPICIPATLFILFGAYIFGEAFGFLAGFFIFVVVDYISLLVGTSLAFLNGRYLFKNCVQSMIKKRKKLMALSEALSHNAKKLVFLLRICSLTPYYIFNYVCSVTNMSWTDYFIGNLGIILCDAPYIYVCASISDISEVEDSSSNLGVWYYVIIAISILIVIVVIILVYFLAKKELARTLELIKNEQKENEDNNNQSSQRDGDGEQIPQNPYISPNLPSVALKTNTSQHGQSLKRDQSSRRDQSSVTPVNGNMRYDEEED</sequence>
<keyword evidence="3 7" id="KW-0812">Transmembrane</keyword>
<evidence type="ECO:0000256" key="5">
    <source>
        <dbReference type="ARBA" id="ARBA00023136"/>
    </source>
</evidence>
<feature type="domain" description="VTT" evidence="8">
    <location>
        <begin position="202"/>
        <end position="309"/>
    </location>
</feature>
<evidence type="ECO:0000256" key="7">
    <source>
        <dbReference type="SAM" id="Phobius"/>
    </source>
</evidence>
<keyword evidence="5 7" id="KW-0472">Membrane</keyword>
<evidence type="ECO:0000256" key="2">
    <source>
        <dbReference type="ARBA" id="ARBA00022475"/>
    </source>
</evidence>
<reference evidence="9" key="1">
    <citation type="submission" date="2023-07" db="EMBL/GenBank/DDBJ databases">
        <authorList>
            <consortium name="AG Swart"/>
            <person name="Singh M."/>
            <person name="Singh A."/>
            <person name="Seah K."/>
            <person name="Emmerich C."/>
        </authorList>
    </citation>
    <scope>NUCLEOTIDE SEQUENCE</scope>
    <source>
        <strain evidence="9">DP1</strain>
    </source>
</reference>
<feature type="compositionally biased region" description="Polar residues" evidence="6">
    <location>
        <begin position="72"/>
        <end position="82"/>
    </location>
</feature>
<dbReference type="Proteomes" id="UP001295684">
    <property type="component" value="Unassembled WGS sequence"/>
</dbReference>
<feature type="compositionally biased region" description="Polar residues" evidence="6">
    <location>
        <begin position="19"/>
        <end position="28"/>
    </location>
</feature>
<proteinExistence type="predicted"/>
<feature type="transmembrane region" description="Helical" evidence="7">
    <location>
        <begin position="256"/>
        <end position="278"/>
    </location>
</feature>
<dbReference type="EMBL" id="CAMPGE010007831">
    <property type="protein sequence ID" value="CAI2366749.1"/>
    <property type="molecule type" value="Genomic_DNA"/>
</dbReference>
<keyword evidence="2" id="KW-1003">Cell membrane</keyword>
<dbReference type="AlphaFoldDB" id="A0AAD1UDE3"/>
<keyword evidence="4 7" id="KW-1133">Transmembrane helix</keyword>
<dbReference type="PANTHER" id="PTHR12677:SF59">
    <property type="entry name" value="GOLGI APPARATUS MEMBRANE PROTEIN TVP38-RELATED"/>
    <property type="match status" value="1"/>
</dbReference>
<dbReference type="Pfam" id="PF09335">
    <property type="entry name" value="VTT_dom"/>
    <property type="match status" value="1"/>
</dbReference>
<protein>
    <recommendedName>
        <fullName evidence="8">VTT domain-containing protein</fullName>
    </recommendedName>
</protein>
<dbReference type="InterPro" id="IPR015414">
    <property type="entry name" value="TMEM64"/>
</dbReference>
<feature type="compositionally biased region" description="Basic and acidic residues" evidence="6">
    <location>
        <begin position="1"/>
        <end position="16"/>
    </location>
</feature>
<evidence type="ECO:0000256" key="3">
    <source>
        <dbReference type="ARBA" id="ARBA00022692"/>
    </source>
</evidence>
<feature type="compositionally biased region" description="Basic and acidic residues" evidence="6">
    <location>
        <begin position="413"/>
        <end position="423"/>
    </location>
</feature>
<feature type="transmembrane region" description="Helical" evidence="7">
    <location>
        <begin position="205"/>
        <end position="235"/>
    </location>
</feature>
<evidence type="ECO:0000259" key="8">
    <source>
        <dbReference type="Pfam" id="PF09335"/>
    </source>
</evidence>
<comment type="caution">
    <text evidence="9">The sequence shown here is derived from an EMBL/GenBank/DDBJ whole genome shotgun (WGS) entry which is preliminary data.</text>
</comment>
<evidence type="ECO:0000256" key="1">
    <source>
        <dbReference type="ARBA" id="ARBA00004651"/>
    </source>
</evidence>
<gene>
    <name evidence="9" type="ORF">ECRASSUSDP1_LOCUS8023</name>
</gene>
<feature type="transmembrane region" description="Helical" evidence="7">
    <location>
        <begin position="168"/>
        <end position="199"/>
    </location>
</feature>
<feature type="region of interest" description="Disordered" evidence="6">
    <location>
        <begin position="72"/>
        <end position="109"/>
    </location>
</feature>
<evidence type="ECO:0000313" key="9">
    <source>
        <dbReference type="EMBL" id="CAI2366749.1"/>
    </source>
</evidence>
<comment type="subcellular location">
    <subcellularLocation>
        <location evidence="1">Cell membrane</location>
        <topology evidence="1">Multi-pass membrane protein</topology>
    </subcellularLocation>
</comment>
<dbReference type="InterPro" id="IPR032816">
    <property type="entry name" value="VTT_dom"/>
</dbReference>
<dbReference type="PANTHER" id="PTHR12677">
    <property type="entry name" value="GOLGI APPARATUS MEMBRANE PROTEIN TVP38-RELATED"/>
    <property type="match status" value="1"/>
</dbReference>
<organism evidence="9 10">
    <name type="scientific">Euplotes crassus</name>
    <dbReference type="NCBI Taxonomy" id="5936"/>
    <lineage>
        <taxon>Eukaryota</taxon>
        <taxon>Sar</taxon>
        <taxon>Alveolata</taxon>
        <taxon>Ciliophora</taxon>
        <taxon>Intramacronucleata</taxon>
        <taxon>Spirotrichea</taxon>
        <taxon>Hypotrichia</taxon>
        <taxon>Euplotida</taxon>
        <taxon>Euplotidae</taxon>
        <taxon>Moneuplotes</taxon>
    </lineage>
</organism>
<feature type="region of interest" description="Disordered" evidence="6">
    <location>
        <begin position="1"/>
        <end position="60"/>
    </location>
</feature>
<feature type="transmembrane region" description="Helical" evidence="7">
    <location>
        <begin position="128"/>
        <end position="148"/>
    </location>
</feature>
<name>A0AAD1UDE3_EUPCR</name>
<dbReference type="GO" id="GO:0005886">
    <property type="term" value="C:plasma membrane"/>
    <property type="evidence" value="ECO:0007669"/>
    <property type="project" value="UniProtKB-SubCell"/>
</dbReference>
<feature type="transmembrane region" description="Helical" evidence="7">
    <location>
        <begin position="328"/>
        <end position="352"/>
    </location>
</feature>
<evidence type="ECO:0000256" key="6">
    <source>
        <dbReference type="SAM" id="MobiDB-lite"/>
    </source>
</evidence>
<keyword evidence="10" id="KW-1185">Reference proteome</keyword>
<feature type="compositionally biased region" description="Polar residues" evidence="6">
    <location>
        <begin position="387"/>
        <end position="411"/>
    </location>
</feature>
<feature type="region of interest" description="Disordered" evidence="6">
    <location>
        <begin position="367"/>
        <end position="440"/>
    </location>
</feature>